<evidence type="ECO:0000256" key="1">
    <source>
        <dbReference type="SAM" id="Coils"/>
    </source>
</evidence>
<sequence length="338" mass="37818">MTHNTMMADIQPTYPLSKAQVDEIASLHEADTSELEGQLKKLSETCQSNCASGFSKCTTHQNEMRKLYQNAYTAESAGRWTSYRPAEYTKDLKRMFDAQATIEKINGRVRRENMQHIKDSQCTFGPSNHPTVKKVKIRAAELRGTGTSLADIDSYIIQEEGKLLSTLTPEQQEAQAEYDKSKSEAEKYSYLRTSACTAQPTDTPRDAELRQKWTKLFDNKTPYIEILPVMEKDIADAKSNAQILENRLADLRNAQAANNKAKAAKEESKRKQARDAIRRCCSEGCGNVCELSGPNADLGCERCFGLKEEGGLQNYSWFCSPECAKANAGSHNARFHSS</sequence>
<dbReference type="RefSeq" id="XP_024328184.1">
    <property type="nucleotide sequence ID" value="XM_024463736.1"/>
</dbReference>
<dbReference type="GeneID" id="36283138"/>
<dbReference type="EMBL" id="KV441386">
    <property type="protein sequence ID" value="OAF62914.2"/>
    <property type="molecule type" value="Genomic_DNA"/>
</dbReference>
<accession>A0A177AP05</accession>
<protein>
    <submittedName>
        <fullName evidence="2">Uncharacterized protein</fullName>
    </submittedName>
</protein>
<reference evidence="2" key="1">
    <citation type="submission" date="2016-03" db="EMBL/GenBank/DDBJ databases">
        <title>Updated assembly of Pseudogymnoascus destructans, the fungus causing white-nose syndrome of bats.</title>
        <authorList>
            <person name="Palmer J.M."/>
            <person name="Drees K.P."/>
            <person name="Foster J.T."/>
            <person name="Lindner D.L."/>
        </authorList>
    </citation>
    <scope>NUCLEOTIDE SEQUENCE [LARGE SCALE GENOMIC DNA]</scope>
    <source>
        <strain evidence="2">20631-21</strain>
    </source>
</reference>
<gene>
    <name evidence="2" type="ORF">VC83_00039</name>
</gene>
<organism evidence="2">
    <name type="scientific">Pseudogymnoascus destructans</name>
    <dbReference type="NCBI Taxonomy" id="655981"/>
    <lineage>
        <taxon>Eukaryota</taxon>
        <taxon>Fungi</taxon>
        <taxon>Dikarya</taxon>
        <taxon>Ascomycota</taxon>
        <taxon>Pezizomycotina</taxon>
        <taxon>Leotiomycetes</taxon>
        <taxon>Thelebolales</taxon>
        <taxon>Thelebolaceae</taxon>
        <taxon>Pseudogymnoascus</taxon>
    </lineage>
</organism>
<dbReference type="VEuPathDB" id="FungiDB:GMDG_02836"/>
<evidence type="ECO:0000313" key="2">
    <source>
        <dbReference type="EMBL" id="OAF62914.2"/>
    </source>
</evidence>
<feature type="coiled-coil region" evidence="1">
    <location>
        <begin position="227"/>
        <end position="274"/>
    </location>
</feature>
<name>A0A177AP05_9PEZI</name>
<dbReference type="eggNOG" id="ENOG502T5KP">
    <property type="taxonomic scope" value="Eukaryota"/>
</dbReference>
<keyword evidence="1" id="KW-0175">Coiled coil</keyword>
<dbReference type="AlphaFoldDB" id="A0A177AP05"/>
<dbReference type="Proteomes" id="UP000077154">
    <property type="component" value="Unassembled WGS sequence"/>
</dbReference>
<proteinExistence type="predicted"/>
<dbReference type="OrthoDB" id="3433981at2759"/>